<accession>A0ABD5YGW9</accession>
<dbReference type="EMBL" id="JBHTAX010000001">
    <property type="protein sequence ID" value="MFC7188568.1"/>
    <property type="molecule type" value="Genomic_DNA"/>
</dbReference>
<dbReference type="Gene3D" id="3.40.50.2000">
    <property type="entry name" value="Glycogen Phosphorylase B"/>
    <property type="match status" value="2"/>
</dbReference>
<keyword evidence="3" id="KW-0808">Transferase</keyword>
<proteinExistence type="predicted"/>
<sequence>MARIALIHPQYLVTGGAEAVSLNAIEALQDEHSLTLFTNHEPQFDSLNDYYDTAVDPNRVSVRTPPIASHYVDRFGAQNGLLLYALLNRYVRRYLDAFDLVVGTYNELACEIPSVLYLHHPLYDVSNQHLDPRSNQGARYYYKRLSRSIAGVSNATMNHPSTTLLTNSDWMAENIKDVYGTRPRTVYPPIETSAFAPPPIEEQSRGFVSAGRVSKDKQLLRSIEILQRVRNRGHDITLHIAGPLPNTEYADRVRVAASRHAFVTIEGRLSRDELVSLIERNRYAIHGKDYEHFGIVVGEFIAGGALPFVPNTGGQCEILDQNDALLYESTDDAVETIDHVLSSPEFELSLREELPSVDEEYGQSRFRREICDVVSTAL</sequence>
<organism evidence="3 4">
    <name type="scientific">Halocatena marina</name>
    <dbReference type="NCBI Taxonomy" id="2934937"/>
    <lineage>
        <taxon>Archaea</taxon>
        <taxon>Methanobacteriati</taxon>
        <taxon>Methanobacteriota</taxon>
        <taxon>Stenosarchaea group</taxon>
        <taxon>Halobacteria</taxon>
        <taxon>Halobacteriales</taxon>
        <taxon>Natronomonadaceae</taxon>
        <taxon>Halocatena</taxon>
    </lineage>
</organism>
<dbReference type="AlphaFoldDB" id="A0ABD5YGW9"/>
<evidence type="ECO:0000259" key="2">
    <source>
        <dbReference type="Pfam" id="PF13439"/>
    </source>
</evidence>
<evidence type="ECO:0000313" key="3">
    <source>
        <dbReference type="EMBL" id="MFC7188568.1"/>
    </source>
</evidence>
<feature type="domain" description="Glycosyltransferase subfamily 4-like N-terminal" evidence="2">
    <location>
        <begin position="15"/>
        <end position="193"/>
    </location>
</feature>
<dbReference type="EC" id="2.4.-.-" evidence="3"/>
<keyword evidence="4" id="KW-1185">Reference proteome</keyword>
<name>A0ABD5YGW9_9EURY</name>
<dbReference type="Proteomes" id="UP001596417">
    <property type="component" value="Unassembled WGS sequence"/>
</dbReference>
<dbReference type="RefSeq" id="WP_264555373.1">
    <property type="nucleotide sequence ID" value="NZ_CP109979.1"/>
</dbReference>
<dbReference type="Pfam" id="PF13439">
    <property type="entry name" value="Glyco_transf_4"/>
    <property type="match status" value="1"/>
</dbReference>
<comment type="caution">
    <text evidence="3">The sequence shown here is derived from an EMBL/GenBank/DDBJ whole genome shotgun (WGS) entry which is preliminary data.</text>
</comment>
<feature type="domain" description="Glycosyl transferase family 1" evidence="1">
    <location>
        <begin position="196"/>
        <end position="352"/>
    </location>
</feature>
<dbReference type="InterPro" id="IPR001296">
    <property type="entry name" value="Glyco_trans_1"/>
</dbReference>
<dbReference type="GeneID" id="76198112"/>
<dbReference type="CDD" id="cd03801">
    <property type="entry name" value="GT4_PimA-like"/>
    <property type="match status" value="1"/>
</dbReference>
<dbReference type="PANTHER" id="PTHR45919">
    <property type="entry name" value="GDP-MAN:MAN(3)GLCNAC(2)-PP-DOL ALPHA-1,2-MANNOSYLTRANSFERASE"/>
    <property type="match status" value="1"/>
</dbReference>
<dbReference type="GO" id="GO:0016757">
    <property type="term" value="F:glycosyltransferase activity"/>
    <property type="evidence" value="ECO:0007669"/>
    <property type="project" value="UniProtKB-KW"/>
</dbReference>
<reference evidence="3 4" key="1">
    <citation type="journal article" date="2019" name="Int. J. Syst. Evol. Microbiol.">
        <title>The Global Catalogue of Microorganisms (GCM) 10K type strain sequencing project: providing services to taxonomists for standard genome sequencing and annotation.</title>
        <authorList>
            <consortium name="The Broad Institute Genomics Platform"/>
            <consortium name="The Broad Institute Genome Sequencing Center for Infectious Disease"/>
            <person name="Wu L."/>
            <person name="Ma J."/>
        </authorList>
    </citation>
    <scope>NUCLEOTIDE SEQUENCE [LARGE SCALE GENOMIC DNA]</scope>
    <source>
        <strain evidence="3 4">RDMS1</strain>
    </source>
</reference>
<dbReference type="PANTHER" id="PTHR45919:SF1">
    <property type="entry name" value="GDP-MAN:MAN(3)GLCNAC(2)-PP-DOL ALPHA-1,2-MANNOSYLTRANSFERASE"/>
    <property type="match status" value="1"/>
</dbReference>
<evidence type="ECO:0000259" key="1">
    <source>
        <dbReference type="Pfam" id="PF00534"/>
    </source>
</evidence>
<gene>
    <name evidence="3" type="ORF">ACFQL7_00990</name>
</gene>
<dbReference type="SUPFAM" id="SSF53756">
    <property type="entry name" value="UDP-Glycosyltransferase/glycogen phosphorylase"/>
    <property type="match status" value="1"/>
</dbReference>
<dbReference type="InterPro" id="IPR028098">
    <property type="entry name" value="Glyco_trans_4-like_N"/>
</dbReference>
<keyword evidence="3" id="KW-0328">Glycosyltransferase</keyword>
<evidence type="ECO:0000313" key="4">
    <source>
        <dbReference type="Proteomes" id="UP001596417"/>
    </source>
</evidence>
<dbReference type="InterPro" id="IPR038013">
    <property type="entry name" value="ALG11"/>
</dbReference>
<dbReference type="Pfam" id="PF00534">
    <property type="entry name" value="Glycos_transf_1"/>
    <property type="match status" value="1"/>
</dbReference>
<protein>
    <submittedName>
        <fullName evidence="3">Glycosyltransferase family 4 protein</fullName>
        <ecNumber evidence="3">2.4.-.-</ecNumber>
    </submittedName>
</protein>